<keyword evidence="1" id="KW-0812">Transmembrane</keyword>
<feature type="transmembrane region" description="Helical" evidence="1">
    <location>
        <begin position="23"/>
        <end position="42"/>
    </location>
</feature>
<protein>
    <submittedName>
        <fullName evidence="2">Uncharacterized protein</fullName>
    </submittedName>
</protein>
<dbReference type="GeneID" id="73044789"/>
<comment type="caution">
    <text evidence="2">The sequence shown here is derived from an EMBL/GenBank/DDBJ whole genome shotgun (WGS) entry which is preliminary data.</text>
</comment>
<accession>A0ABD5Q1C7</accession>
<evidence type="ECO:0000256" key="1">
    <source>
        <dbReference type="SAM" id="Phobius"/>
    </source>
</evidence>
<dbReference type="Proteomes" id="UP001595945">
    <property type="component" value="Unassembled WGS sequence"/>
</dbReference>
<dbReference type="RefSeq" id="WP_254269738.1">
    <property type="nucleotide sequence ID" value="NZ_CP100400.1"/>
</dbReference>
<evidence type="ECO:0000313" key="3">
    <source>
        <dbReference type="Proteomes" id="UP001595945"/>
    </source>
</evidence>
<sequence>MSLGSDRFTDLLLGEKWSRTRQAFILAVGFAIVGVVLEYALFLTKFEGGVIETLHEVFLLDGYLPSWHATGMLFVIGLAALHAYLNEGYLPSILLGWSPVYGNVSWTIGSPTAIENYYLDPVAAFERTFPEALVLASLGFVIGLSLRWIRKRRETDAMPQSDSDNLQSTG</sequence>
<organism evidence="2 3">
    <name type="scientific">Halorussus aquaticus</name>
    <dbReference type="NCBI Taxonomy" id="2953748"/>
    <lineage>
        <taxon>Archaea</taxon>
        <taxon>Methanobacteriati</taxon>
        <taxon>Methanobacteriota</taxon>
        <taxon>Stenosarchaea group</taxon>
        <taxon>Halobacteria</taxon>
        <taxon>Halobacteriales</taxon>
        <taxon>Haladaptataceae</taxon>
        <taxon>Halorussus</taxon>
    </lineage>
</organism>
<gene>
    <name evidence="2" type="ORF">ACFO9K_09630</name>
</gene>
<dbReference type="AlphaFoldDB" id="A0ABD5Q1C7"/>
<feature type="transmembrane region" description="Helical" evidence="1">
    <location>
        <begin position="62"/>
        <end position="81"/>
    </location>
</feature>
<keyword evidence="3" id="KW-1185">Reference proteome</keyword>
<evidence type="ECO:0000313" key="2">
    <source>
        <dbReference type="EMBL" id="MFC4824525.1"/>
    </source>
</evidence>
<feature type="transmembrane region" description="Helical" evidence="1">
    <location>
        <begin position="88"/>
        <end position="109"/>
    </location>
</feature>
<dbReference type="EMBL" id="JBHSHT010000001">
    <property type="protein sequence ID" value="MFC4824525.1"/>
    <property type="molecule type" value="Genomic_DNA"/>
</dbReference>
<keyword evidence="1" id="KW-1133">Transmembrane helix</keyword>
<name>A0ABD5Q1C7_9EURY</name>
<keyword evidence="1" id="KW-0472">Membrane</keyword>
<reference evidence="2 3" key="1">
    <citation type="journal article" date="2019" name="Int. J. Syst. Evol. Microbiol.">
        <title>The Global Catalogue of Microorganisms (GCM) 10K type strain sequencing project: providing services to taxonomists for standard genome sequencing and annotation.</title>
        <authorList>
            <consortium name="The Broad Institute Genomics Platform"/>
            <consortium name="The Broad Institute Genome Sequencing Center for Infectious Disease"/>
            <person name="Wu L."/>
            <person name="Ma J."/>
        </authorList>
    </citation>
    <scope>NUCLEOTIDE SEQUENCE [LARGE SCALE GENOMIC DNA]</scope>
    <source>
        <strain evidence="2 3">XZYJ18</strain>
    </source>
</reference>
<feature type="transmembrane region" description="Helical" evidence="1">
    <location>
        <begin position="129"/>
        <end position="149"/>
    </location>
</feature>
<proteinExistence type="predicted"/>